<gene>
    <name evidence="4" type="primary">thpR</name>
    <name evidence="4" type="ORF">P5633_09130</name>
    <name evidence="3" type="ORF">SC09_Contig17orf00669</name>
</gene>
<evidence type="ECO:0000313" key="4">
    <source>
        <dbReference type="EMBL" id="WEY86225.1"/>
    </source>
</evidence>
<feature type="active site" description="Proton acceptor" evidence="2">
    <location>
        <position position="130"/>
    </location>
</feature>
<dbReference type="EC" id="3.1.4.58" evidence="2"/>
<keyword evidence="1 2" id="KW-0378">Hydrolase</keyword>
<name>A0A0D1JLL7_BACIU</name>
<dbReference type="EMBL" id="JXBC01000001">
    <property type="protein sequence ID" value="KIU13419.1"/>
    <property type="molecule type" value="Genomic_DNA"/>
</dbReference>
<dbReference type="PANTHER" id="PTHR35561">
    <property type="entry name" value="RNA 2',3'-CYCLIC PHOSPHODIESTERASE"/>
    <property type="match status" value="1"/>
</dbReference>
<feature type="short sequence motif" description="HXTX 2" evidence="2">
    <location>
        <begin position="130"/>
        <end position="133"/>
    </location>
</feature>
<comment type="function">
    <text evidence="2">Hydrolyzes RNA 2',3'-cyclic phosphodiester to an RNA 2'-phosphomonoester.</text>
</comment>
<dbReference type="InterPro" id="IPR004175">
    <property type="entry name" value="RNA_CPDase"/>
</dbReference>
<evidence type="ECO:0000313" key="5">
    <source>
        <dbReference type="Proteomes" id="UP000032247"/>
    </source>
</evidence>
<evidence type="ECO:0000313" key="3">
    <source>
        <dbReference type="EMBL" id="KIU13419.1"/>
    </source>
</evidence>
<dbReference type="AlphaFoldDB" id="A0A0D1JLL7"/>
<evidence type="ECO:0000256" key="1">
    <source>
        <dbReference type="ARBA" id="ARBA00022801"/>
    </source>
</evidence>
<reference evidence="4" key="2">
    <citation type="submission" date="2023-03" db="EMBL/GenBank/DDBJ databases">
        <title>Complete genome sequences of 52 Bacillus and Priestia strains isolated from West-African fermentations and 26 reference strains from the DSMZ collection.</title>
        <authorList>
            <person name="Wiedenbein E.S."/>
            <person name="Canoy T.S."/>
            <person name="Hui Y."/>
            <person name="Parkouda C."/>
            <person name="Dawende C."/>
            <person name="Ametefe E."/>
            <person name="Jespersen L."/>
            <person name="Nielsen D.S."/>
        </authorList>
    </citation>
    <scope>NUCLEOTIDE SEQUENCE</scope>
    <source>
        <strain evidence="4">PRO56</strain>
    </source>
</reference>
<keyword evidence="3" id="KW-0436">Ligase</keyword>
<dbReference type="Proteomes" id="UP001214898">
    <property type="component" value="Chromosome"/>
</dbReference>
<protein>
    <recommendedName>
        <fullName evidence="2">RNA 2',3'-cyclic phosphodiesterase</fullName>
        <shortName evidence="2">RNA 2',3'-CPDase</shortName>
        <ecNumber evidence="2">3.1.4.58</ecNumber>
    </recommendedName>
</protein>
<dbReference type="GO" id="GO:0008664">
    <property type="term" value="F:RNA 2',3'-cyclic 3'-phosphodiesterase activity"/>
    <property type="evidence" value="ECO:0007669"/>
    <property type="project" value="UniProtKB-EC"/>
</dbReference>
<dbReference type="PATRIC" id="fig|1423.167.peg.3039"/>
<dbReference type="EMBL" id="CP120576">
    <property type="protein sequence ID" value="WEY86225.1"/>
    <property type="molecule type" value="Genomic_DNA"/>
</dbReference>
<dbReference type="GO" id="GO:0004113">
    <property type="term" value="F:2',3'-cyclic-nucleotide 3'-phosphodiesterase activity"/>
    <property type="evidence" value="ECO:0007669"/>
    <property type="project" value="InterPro"/>
</dbReference>
<comment type="catalytic activity">
    <reaction evidence="2">
        <text>a 3'-end 2',3'-cyclophospho-ribonucleotide-RNA + H2O = a 3'-end 2'-phospho-ribonucleotide-RNA + H(+)</text>
        <dbReference type="Rhea" id="RHEA:11828"/>
        <dbReference type="Rhea" id="RHEA-COMP:10464"/>
        <dbReference type="Rhea" id="RHEA-COMP:17353"/>
        <dbReference type="ChEBI" id="CHEBI:15377"/>
        <dbReference type="ChEBI" id="CHEBI:15378"/>
        <dbReference type="ChEBI" id="CHEBI:83064"/>
        <dbReference type="ChEBI" id="CHEBI:173113"/>
        <dbReference type="EC" id="3.1.4.58"/>
    </reaction>
</comment>
<dbReference type="NCBIfam" id="TIGR02258">
    <property type="entry name" value="2_5_ligase"/>
    <property type="match status" value="1"/>
</dbReference>
<dbReference type="Gene3D" id="3.90.1140.10">
    <property type="entry name" value="Cyclic phosphodiesterase"/>
    <property type="match status" value="1"/>
</dbReference>
<dbReference type="InterPro" id="IPR009097">
    <property type="entry name" value="Cyclic_Pdiesterase"/>
</dbReference>
<dbReference type="HAMAP" id="MF_01940">
    <property type="entry name" value="RNA_CPDase"/>
    <property type="match status" value="1"/>
</dbReference>
<feature type="short sequence motif" description="HXTX 1" evidence="2">
    <location>
        <begin position="44"/>
        <end position="47"/>
    </location>
</feature>
<reference evidence="3 5" key="1">
    <citation type="submission" date="2014-12" db="EMBL/GenBank/DDBJ databases">
        <title>Comparative genome analysis of Bacillus coagulans HM-08, Clostridium butyricum HM-68, Bacillus subtilis HM-66 and Bacillus licheniformis BL-09.</title>
        <authorList>
            <person name="Zhang H."/>
        </authorList>
    </citation>
    <scope>NUCLEOTIDE SEQUENCE [LARGE SCALE GENOMIC DNA]</scope>
    <source>
        <strain evidence="3 5">HM-66</strain>
    </source>
</reference>
<dbReference type="STRING" id="483913.AN935_15005"/>
<dbReference type="SUPFAM" id="SSF55144">
    <property type="entry name" value="LigT-like"/>
    <property type="match status" value="1"/>
</dbReference>
<feature type="active site" description="Proton donor" evidence="2">
    <location>
        <position position="44"/>
    </location>
</feature>
<evidence type="ECO:0000256" key="2">
    <source>
        <dbReference type="HAMAP-Rule" id="MF_01940"/>
    </source>
</evidence>
<proteinExistence type="inferred from homology"/>
<comment type="similarity">
    <text evidence="2">Belongs to the 2H phosphoesterase superfamily. ThpR family.</text>
</comment>
<accession>A0A0D1JLL7</accession>
<dbReference type="PANTHER" id="PTHR35561:SF1">
    <property type="entry name" value="RNA 2',3'-CYCLIC PHOSPHODIESTERASE"/>
    <property type="match status" value="1"/>
</dbReference>
<sequence>MPDIRPHYFIGVPIPEGIANPIYQAAKNEPVLTFQKWVHPLDYHITLIFLGAADETQIKKLEGSLAEIASEIDPFSIKFGKIDVFGDRRKPRVLHLEPKKNKTLDRLREHTKQAVLQAGFQVEKRPYHPHMTLARKWTGEDGFPAHVPFESGEVSMMAERFSLFQIHLNQSPKYEEIFKFQLS</sequence>
<dbReference type="RefSeq" id="WP_015714535.1">
    <property type="nucleotide sequence ID" value="NZ_CAJNPU010000001.1"/>
</dbReference>
<dbReference type="Proteomes" id="UP000032247">
    <property type="component" value="Unassembled WGS sequence"/>
</dbReference>
<dbReference type="Pfam" id="PF13563">
    <property type="entry name" value="2_5_RNA_ligase2"/>
    <property type="match status" value="1"/>
</dbReference>
<dbReference type="GO" id="GO:0016874">
    <property type="term" value="F:ligase activity"/>
    <property type="evidence" value="ECO:0007669"/>
    <property type="project" value="UniProtKB-KW"/>
</dbReference>
<organism evidence="3 5">
    <name type="scientific">Bacillus subtilis</name>
    <dbReference type="NCBI Taxonomy" id="1423"/>
    <lineage>
        <taxon>Bacteria</taxon>
        <taxon>Bacillati</taxon>
        <taxon>Bacillota</taxon>
        <taxon>Bacilli</taxon>
        <taxon>Bacillales</taxon>
        <taxon>Bacillaceae</taxon>
        <taxon>Bacillus</taxon>
    </lineage>
</organism>